<accession>A0A521G0X0</accession>
<dbReference type="InterPro" id="IPR036013">
    <property type="entry name" value="Band_7/SPFH_dom_sf"/>
</dbReference>
<organism evidence="6 7">
    <name type="scientific">Candidatus Electronema aureum</name>
    <dbReference type="NCBI Taxonomy" id="2005002"/>
    <lineage>
        <taxon>Bacteria</taxon>
        <taxon>Pseudomonadati</taxon>
        <taxon>Thermodesulfobacteriota</taxon>
        <taxon>Desulfobulbia</taxon>
        <taxon>Desulfobulbales</taxon>
        <taxon>Desulfobulbaceae</taxon>
        <taxon>Candidatus Electronema</taxon>
    </lineage>
</organism>
<comment type="caution">
    <text evidence="6">The sequence shown here is derived from an EMBL/GenBank/DDBJ whole genome shotgun (WGS) entry which is preliminary data.</text>
</comment>
<dbReference type="AlphaFoldDB" id="A0A521G0X0"/>
<feature type="region of interest" description="Disordered" evidence="3">
    <location>
        <begin position="187"/>
        <end position="209"/>
    </location>
</feature>
<evidence type="ECO:0000256" key="4">
    <source>
        <dbReference type="SAM" id="Phobius"/>
    </source>
</evidence>
<keyword evidence="7" id="KW-1185">Reference proteome</keyword>
<feature type="domain" description="Band 7" evidence="5">
    <location>
        <begin position="21"/>
        <end position="179"/>
    </location>
</feature>
<dbReference type="GO" id="GO:0098552">
    <property type="term" value="C:side of membrane"/>
    <property type="evidence" value="ECO:0007669"/>
    <property type="project" value="UniProtKB-ARBA"/>
</dbReference>
<dbReference type="PRINTS" id="PR00721">
    <property type="entry name" value="STOMATIN"/>
</dbReference>
<evidence type="ECO:0000313" key="6">
    <source>
        <dbReference type="EMBL" id="TAA74680.1"/>
    </source>
</evidence>
<gene>
    <name evidence="6" type="ORF">CDV28_12036</name>
</gene>
<dbReference type="FunFam" id="3.30.479.30:FF:000004">
    <property type="entry name" value="Putative membrane protease family, stomatin"/>
    <property type="match status" value="1"/>
</dbReference>
<feature type="compositionally biased region" description="Basic and acidic residues" evidence="3">
    <location>
        <begin position="317"/>
        <end position="327"/>
    </location>
</feature>
<feature type="compositionally biased region" description="Basic and acidic residues" evidence="3">
    <location>
        <begin position="187"/>
        <end position="196"/>
    </location>
</feature>
<proteinExistence type="inferred from homology"/>
<protein>
    <submittedName>
        <fullName evidence="6">SPFH domain, Band 7 family protein</fullName>
    </submittedName>
</protein>
<keyword evidence="4" id="KW-1133">Transmembrane helix</keyword>
<dbReference type="InterPro" id="IPR032435">
    <property type="entry name" value="STML2-like_C"/>
</dbReference>
<comment type="similarity">
    <text evidence="2">Belongs to the band 7/mec-2 family.</text>
</comment>
<keyword evidence="4" id="KW-0472">Membrane</keyword>
<dbReference type="EMBL" id="NQJD01000020">
    <property type="protein sequence ID" value="TAA74680.1"/>
    <property type="molecule type" value="Genomic_DNA"/>
</dbReference>
<evidence type="ECO:0000256" key="2">
    <source>
        <dbReference type="ARBA" id="ARBA00008164"/>
    </source>
</evidence>
<keyword evidence="4" id="KW-0812">Transmembrane</keyword>
<dbReference type="PANTHER" id="PTHR43327">
    <property type="entry name" value="STOMATIN-LIKE PROTEIN 2, MITOCHONDRIAL"/>
    <property type="match status" value="1"/>
</dbReference>
<dbReference type="GO" id="GO:0005886">
    <property type="term" value="C:plasma membrane"/>
    <property type="evidence" value="ECO:0007669"/>
    <property type="project" value="UniProtKB-ARBA"/>
</dbReference>
<evidence type="ECO:0000259" key="5">
    <source>
        <dbReference type="SMART" id="SM00244"/>
    </source>
</evidence>
<evidence type="ECO:0000256" key="3">
    <source>
        <dbReference type="SAM" id="MobiDB-lite"/>
    </source>
</evidence>
<dbReference type="Pfam" id="PF01145">
    <property type="entry name" value="Band_7"/>
    <property type="match status" value="1"/>
</dbReference>
<evidence type="ECO:0000313" key="7">
    <source>
        <dbReference type="Proteomes" id="UP000316238"/>
    </source>
</evidence>
<dbReference type="Gene3D" id="3.30.479.30">
    <property type="entry name" value="Band 7 domain"/>
    <property type="match status" value="1"/>
</dbReference>
<feature type="region of interest" description="Disordered" evidence="3">
    <location>
        <begin position="305"/>
        <end position="327"/>
    </location>
</feature>
<dbReference type="InterPro" id="IPR050710">
    <property type="entry name" value="Band7/mec-2_domain"/>
</dbReference>
<sequence>MSGLLFGVIVLVIFFIILVWKTAVIVPQRNEYVIERLGKYRDTLEAGFHILIPFLDKIAYKRNLKEEPIDIGSQTCITADNVTLEVDGIMYLQVINSRQSAYGIADYHFAASQLAQTSLRSAIGKITLDSTFEARETLNKQVVEAIDDAAQNWGIKVLRYEIKDIQPPRSVLEAMEKQMQAEREKRAEIARSEGDRQSMINRAEGERSEAIARSEGEKMKRINEAEGRAQEILKVAEATAEGIRKVGEALASTGGREAANLEVAKKYLDEFGKLAKVNNTMIVPGNLTDVAGMVATAMTTLRQTSKTAAPVSVAARPEAHLERPPVR</sequence>
<dbReference type="CDD" id="cd08829">
    <property type="entry name" value="SPFH_paraslipin"/>
    <property type="match status" value="1"/>
</dbReference>
<evidence type="ECO:0000256" key="1">
    <source>
        <dbReference type="ARBA" id="ARBA00004167"/>
    </source>
</evidence>
<dbReference type="SMART" id="SM00244">
    <property type="entry name" value="PHB"/>
    <property type="match status" value="1"/>
</dbReference>
<dbReference type="SUPFAM" id="SSF117892">
    <property type="entry name" value="Band 7/SPFH domain"/>
    <property type="match status" value="1"/>
</dbReference>
<dbReference type="Pfam" id="PF16200">
    <property type="entry name" value="Band_7_C"/>
    <property type="match status" value="1"/>
</dbReference>
<comment type="subcellular location">
    <subcellularLocation>
        <location evidence="1">Membrane</location>
        <topology evidence="1">Single-pass membrane protein</topology>
    </subcellularLocation>
</comment>
<dbReference type="PANTHER" id="PTHR43327:SF10">
    <property type="entry name" value="STOMATIN-LIKE PROTEIN 2, MITOCHONDRIAL"/>
    <property type="match status" value="1"/>
</dbReference>
<feature type="transmembrane region" description="Helical" evidence="4">
    <location>
        <begin position="6"/>
        <end position="26"/>
    </location>
</feature>
<reference evidence="6" key="1">
    <citation type="submission" date="2017-07" db="EMBL/GenBank/DDBJ databases">
        <title>The cable genome - Insights into the physiology and evolution of filamentous bacteria capable of sulfide oxidation via long distance electron transfer.</title>
        <authorList>
            <person name="Thorup C."/>
            <person name="Bjerg J.T."/>
            <person name="Schreiber L."/>
            <person name="Nielsen L.P."/>
            <person name="Kjeldsen K.U."/>
            <person name="Boesen T."/>
            <person name="Boggild A."/>
            <person name="Meysman F."/>
            <person name="Geelhoed J."/>
            <person name="Schramm A."/>
        </authorList>
    </citation>
    <scope>NUCLEOTIDE SEQUENCE [LARGE SCALE GENOMIC DNA]</scope>
    <source>
        <strain evidence="6">GS</strain>
    </source>
</reference>
<dbReference type="Proteomes" id="UP000316238">
    <property type="component" value="Unassembled WGS sequence"/>
</dbReference>
<dbReference type="InterPro" id="IPR001107">
    <property type="entry name" value="Band_7"/>
</dbReference>
<name>A0A521G0X0_9BACT</name>
<dbReference type="InterPro" id="IPR001972">
    <property type="entry name" value="Stomatin_HflK_fam"/>
</dbReference>